<evidence type="ECO:0000313" key="2">
    <source>
        <dbReference type="EMBL" id="CAA9485579.1"/>
    </source>
</evidence>
<feature type="non-terminal residue" evidence="2">
    <location>
        <position position="1"/>
    </location>
</feature>
<evidence type="ECO:0000256" key="1">
    <source>
        <dbReference type="SAM" id="MobiDB-lite"/>
    </source>
</evidence>
<gene>
    <name evidence="2" type="ORF">AVDCRST_MAG53-973</name>
</gene>
<organism evidence="2">
    <name type="scientific">uncultured Solirubrobacteraceae bacterium</name>
    <dbReference type="NCBI Taxonomy" id="1162706"/>
    <lineage>
        <taxon>Bacteria</taxon>
        <taxon>Bacillati</taxon>
        <taxon>Actinomycetota</taxon>
        <taxon>Thermoleophilia</taxon>
        <taxon>Solirubrobacterales</taxon>
        <taxon>Solirubrobacteraceae</taxon>
        <taxon>environmental samples</taxon>
    </lineage>
</organism>
<accession>A0A6J4RZ68</accession>
<dbReference type="EMBL" id="CADCVR010000032">
    <property type="protein sequence ID" value="CAA9485579.1"/>
    <property type="molecule type" value="Genomic_DNA"/>
</dbReference>
<proteinExistence type="predicted"/>
<protein>
    <submittedName>
        <fullName evidence="2">Uncharacterized protein</fullName>
    </submittedName>
</protein>
<feature type="compositionally biased region" description="Basic residues" evidence="1">
    <location>
        <begin position="63"/>
        <end position="72"/>
    </location>
</feature>
<feature type="compositionally biased region" description="Basic and acidic residues" evidence="1">
    <location>
        <begin position="38"/>
        <end position="62"/>
    </location>
</feature>
<name>A0A6J4RZ68_9ACTN</name>
<feature type="region of interest" description="Disordered" evidence="1">
    <location>
        <begin position="1"/>
        <end position="131"/>
    </location>
</feature>
<dbReference type="AlphaFoldDB" id="A0A6J4RZ68"/>
<feature type="compositionally biased region" description="Basic and acidic residues" evidence="1">
    <location>
        <begin position="210"/>
        <end position="219"/>
    </location>
</feature>
<feature type="non-terminal residue" evidence="2">
    <location>
        <position position="219"/>
    </location>
</feature>
<feature type="region of interest" description="Disordered" evidence="1">
    <location>
        <begin position="180"/>
        <end position="219"/>
    </location>
</feature>
<reference evidence="2" key="1">
    <citation type="submission" date="2020-02" db="EMBL/GenBank/DDBJ databases">
        <authorList>
            <person name="Meier V. D."/>
        </authorList>
    </citation>
    <scope>NUCLEOTIDE SEQUENCE</scope>
    <source>
        <strain evidence="2">AVDCRST_MAG53</strain>
    </source>
</reference>
<sequence>AAARRPPPDPLPRLRRDLRRRRALRAPVLRAPGVPVAHGRDRSAGRAGDRRGTGSGVHERAGPRRGQRHGRRGASPARVRAGRGRGHRARGGRGHRTRSPRRLRRLLRLRPAVPARGRPRGAGGRGLRRDDVRGGARLRRCPARGVRGRVRLCAPRRLDRLHHQGGLPRDHGRLRLLRPHPAAPRRGTAPGARPPALPAPARRPRRAAALHRDGRCQAL</sequence>
<feature type="compositionally biased region" description="Basic residues" evidence="1">
    <location>
        <begin position="80"/>
        <end position="108"/>
    </location>
</feature>